<organism evidence="1 2">
    <name type="scientific">Neocucurbitaria cava</name>
    <dbReference type="NCBI Taxonomy" id="798079"/>
    <lineage>
        <taxon>Eukaryota</taxon>
        <taxon>Fungi</taxon>
        <taxon>Dikarya</taxon>
        <taxon>Ascomycota</taxon>
        <taxon>Pezizomycotina</taxon>
        <taxon>Dothideomycetes</taxon>
        <taxon>Pleosporomycetidae</taxon>
        <taxon>Pleosporales</taxon>
        <taxon>Pleosporineae</taxon>
        <taxon>Cucurbitariaceae</taxon>
        <taxon>Neocucurbitaria</taxon>
    </lineage>
</organism>
<sequence>MDLNDEERLRLLLAPARLKSMTNSKDLEVMGNEDIMRLMLRSTRESYAQGFDGVRQDGKVMCTDFGFRLEDIRDDLPVQLWYGKQDTFVPLVQGVQIAARVGGIADLRVVDETHASISTNLKKEVLEEILKKM</sequence>
<dbReference type="Gene3D" id="3.40.50.1820">
    <property type="entry name" value="alpha/beta hydrolase"/>
    <property type="match status" value="1"/>
</dbReference>
<dbReference type="Proteomes" id="UP001140560">
    <property type="component" value="Unassembled WGS sequence"/>
</dbReference>
<dbReference type="AlphaFoldDB" id="A0A9W8YAT9"/>
<evidence type="ECO:0000313" key="2">
    <source>
        <dbReference type="Proteomes" id="UP001140560"/>
    </source>
</evidence>
<dbReference type="InterPro" id="IPR029058">
    <property type="entry name" value="AB_hydrolase_fold"/>
</dbReference>
<keyword evidence="2" id="KW-1185">Reference proteome</keyword>
<reference evidence="1" key="1">
    <citation type="submission" date="2022-10" db="EMBL/GenBank/DDBJ databases">
        <title>Tapping the CABI collections for fungal endophytes: first genome assemblies for Collariella, Neodidymelliopsis, Ascochyta clinopodiicola, Didymella pomorum, Didymosphaeria variabile, Neocosmospora piperis and Neocucurbitaria cava.</title>
        <authorList>
            <person name="Hill R."/>
        </authorList>
    </citation>
    <scope>NUCLEOTIDE SEQUENCE</scope>
    <source>
        <strain evidence="1">IMI 356814</strain>
    </source>
</reference>
<protein>
    <submittedName>
        <fullName evidence="1">Uncharacterized protein</fullName>
    </submittedName>
</protein>
<accession>A0A9W8YAT9</accession>
<name>A0A9W8YAT9_9PLEO</name>
<gene>
    <name evidence="1" type="ORF">N0V83_003845</name>
</gene>
<dbReference type="EMBL" id="JAPEUY010000006">
    <property type="protein sequence ID" value="KAJ4372072.1"/>
    <property type="molecule type" value="Genomic_DNA"/>
</dbReference>
<dbReference type="SUPFAM" id="SSF53474">
    <property type="entry name" value="alpha/beta-Hydrolases"/>
    <property type="match status" value="1"/>
</dbReference>
<evidence type="ECO:0000313" key="1">
    <source>
        <dbReference type="EMBL" id="KAJ4372072.1"/>
    </source>
</evidence>
<comment type="caution">
    <text evidence="1">The sequence shown here is derived from an EMBL/GenBank/DDBJ whole genome shotgun (WGS) entry which is preliminary data.</text>
</comment>
<proteinExistence type="predicted"/>
<dbReference type="OrthoDB" id="294702at2759"/>